<keyword evidence="3" id="KW-0238">DNA-binding</keyword>
<dbReference type="Pfam" id="PF00126">
    <property type="entry name" value="HTH_1"/>
    <property type="match status" value="1"/>
</dbReference>
<evidence type="ECO:0000256" key="1">
    <source>
        <dbReference type="ARBA" id="ARBA00009437"/>
    </source>
</evidence>
<comment type="caution">
    <text evidence="6">The sequence shown here is derived from an EMBL/GenBank/DDBJ whole genome shotgun (WGS) entry which is preliminary data.</text>
</comment>
<dbReference type="SUPFAM" id="SSF53850">
    <property type="entry name" value="Periplasmic binding protein-like II"/>
    <property type="match status" value="1"/>
</dbReference>
<evidence type="ECO:0000256" key="2">
    <source>
        <dbReference type="ARBA" id="ARBA00023015"/>
    </source>
</evidence>
<dbReference type="PROSITE" id="PS50931">
    <property type="entry name" value="HTH_LYSR"/>
    <property type="match status" value="1"/>
</dbReference>
<proteinExistence type="inferred from homology"/>
<keyword evidence="2" id="KW-0805">Transcription regulation</keyword>
<feature type="domain" description="HTH lysR-type" evidence="5">
    <location>
        <begin position="4"/>
        <end position="61"/>
    </location>
</feature>
<evidence type="ECO:0000313" key="6">
    <source>
        <dbReference type="EMBL" id="NVO58389.1"/>
    </source>
</evidence>
<name>A0ABX2PW17_9RHOB</name>
<dbReference type="SUPFAM" id="SSF46785">
    <property type="entry name" value="Winged helix' DNA-binding domain"/>
    <property type="match status" value="1"/>
</dbReference>
<dbReference type="Proteomes" id="UP000630805">
    <property type="component" value="Unassembled WGS sequence"/>
</dbReference>
<sequence>MYDIDTKLLRSFLSVATERSFSNAASRLGYSQATMSQRIRQLEGLLGVTLFERGYHSVVLTPGGTELLPHAQRVVDEHDNFLNRARKGQVSGNVRLGIAEDYVLPMLANLLKRVQQIYPGIELSIVTGLSRNLCQQVEARNLDLAVVTLPETKPGAHVLAEPDLKWVAAPGFRHGEGTPWPIAFFPEGCAFRAAAKKCLAEQGIAFREVLVSPSGQVIQSAAAAETAITVMALGTIPVELRPLSKSYRLPNLPRTCIQIVERDKGLSSAALQIKELVISAF</sequence>
<evidence type="ECO:0000313" key="7">
    <source>
        <dbReference type="Proteomes" id="UP000630805"/>
    </source>
</evidence>
<dbReference type="PANTHER" id="PTHR30579:SF7">
    <property type="entry name" value="HTH-TYPE TRANSCRIPTIONAL REGULATOR LRHA-RELATED"/>
    <property type="match status" value="1"/>
</dbReference>
<dbReference type="InterPro" id="IPR000847">
    <property type="entry name" value="LysR_HTH_N"/>
</dbReference>
<dbReference type="InterPro" id="IPR036390">
    <property type="entry name" value="WH_DNA-bd_sf"/>
</dbReference>
<dbReference type="Pfam" id="PF03466">
    <property type="entry name" value="LysR_substrate"/>
    <property type="match status" value="1"/>
</dbReference>
<dbReference type="InterPro" id="IPR036388">
    <property type="entry name" value="WH-like_DNA-bd_sf"/>
</dbReference>
<dbReference type="InterPro" id="IPR005119">
    <property type="entry name" value="LysR_subst-bd"/>
</dbReference>
<dbReference type="EMBL" id="JABXWT010000024">
    <property type="protein sequence ID" value="NVO58389.1"/>
    <property type="molecule type" value="Genomic_DNA"/>
</dbReference>
<evidence type="ECO:0000256" key="4">
    <source>
        <dbReference type="ARBA" id="ARBA00023163"/>
    </source>
</evidence>
<dbReference type="Gene3D" id="3.40.190.10">
    <property type="entry name" value="Periplasmic binding protein-like II"/>
    <property type="match status" value="2"/>
</dbReference>
<evidence type="ECO:0000259" key="5">
    <source>
        <dbReference type="PROSITE" id="PS50931"/>
    </source>
</evidence>
<dbReference type="PRINTS" id="PR00039">
    <property type="entry name" value="HTHLYSR"/>
</dbReference>
<evidence type="ECO:0000256" key="3">
    <source>
        <dbReference type="ARBA" id="ARBA00023125"/>
    </source>
</evidence>
<reference evidence="6 7" key="1">
    <citation type="submission" date="2020-06" db="EMBL/GenBank/DDBJ databases">
        <authorList>
            <person name="Cao W.R."/>
        </authorList>
    </citation>
    <scope>NUCLEOTIDE SEQUENCE [LARGE SCALE GENOMIC DNA]</scope>
    <source>
        <strain evidence="6 7">B1Z28</strain>
    </source>
</reference>
<dbReference type="InterPro" id="IPR050176">
    <property type="entry name" value="LTTR"/>
</dbReference>
<organism evidence="6 7">
    <name type="scientific">Ruegeria haliotis</name>
    <dbReference type="NCBI Taxonomy" id="2747601"/>
    <lineage>
        <taxon>Bacteria</taxon>
        <taxon>Pseudomonadati</taxon>
        <taxon>Pseudomonadota</taxon>
        <taxon>Alphaproteobacteria</taxon>
        <taxon>Rhodobacterales</taxon>
        <taxon>Roseobacteraceae</taxon>
        <taxon>Ruegeria</taxon>
    </lineage>
</organism>
<accession>A0ABX2PW17</accession>
<keyword evidence="7" id="KW-1185">Reference proteome</keyword>
<dbReference type="Gene3D" id="1.10.10.10">
    <property type="entry name" value="Winged helix-like DNA-binding domain superfamily/Winged helix DNA-binding domain"/>
    <property type="match status" value="1"/>
</dbReference>
<comment type="similarity">
    <text evidence="1">Belongs to the LysR transcriptional regulatory family.</text>
</comment>
<dbReference type="PANTHER" id="PTHR30579">
    <property type="entry name" value="TRANSCRIPTIONAL REGULATOR"/>
    <property type="match status" value="1"/>
</dbReference>
<protein>
    <submittedName>
        <fullName evidence="6">LysR family transcriptional regulator</fullName>
    </submittedName>
</protein>
<dbReference type="RefSeq" id="WP_176867430.1">
    <property type="nucleotide sequence ID" value="NZ_JABXWT010000024.1"/>
</dbReference>
<keyword evidence="4" id="KW-0804">Transcription</keyword>
<gene>
    <name evidence="6" type="ORF">HW561_21640</name>
</gene>